<keyword evidence="1" id="KW-0472">Membrane</keyword>
<keyword evidence="3" id="KW-1185">Reference proteome</keyword>
<keyword evidence="1" id="KW-0812">Transmembrane</keyword>
<gene>
    <name evidence="2" type="ORF">LK12_14280</name>
</gene>
<evidence type="ECO:0000256" key="1">
    <source>
        <dbReference type="SAM" id="Phobius"/>
    </source>
</evidence>
<proteinExistence type="predicted"/>
<organism evidence="2 3">
    <name type="scientific">Novosphingobium malaysiense</name>
    <dbReference type="NCBI Taxonomy" id="1348853"/>
    <lineage>
        <taxon>Bacteria</taxon>
        <taxon>Pseudomonadati</taxon>
        <taxon>Pseudomonadota</taxon>
        <taxon>Alphaproteobacteria</taxon>
        <taxon>Sphingomonadales</taxon>
        <taxon>Sphingomonadaceae</taxon>
        <taxon>Novosphingobium</taxon>
    </lineage>
</organism>
<evidence type="ECO:0000313" key="3">
    <source>
        <dbReference type="Proteomes" id="UP000031057"/>
    </source>
</evidence>
<dbReference type="EMBL" id="JTDI01000003">
    <property type="protein sequence ID" value="KHK91891.1"/>
    <property type="molecule type" value="Genomic_DNA"/>
</dbReference>
<accession>A0A0B1ZMS8</accession>
<dbReference type="AlphaFoldDB" id="A0A0B1ZMS8"/>
<name>A0A0B1ZMS8_9SPHN</name>
<reference evidence="2 3" key="1">
    <citation type="submission" date="2014-10" db="EMBL/GenBank/DDBJ databases">
        <title>Genome sequence of Novosphingobium malaysiense MUSC 273(T).</title>
        <authorList>
            <person name="Lee L.-H."/>
        </authorList>
    </citation>
    <scope>NUCLEOTIDE SEQUENCE [LARGE SCALE GENOMIC DNA]</scope>
    <source>
        <strain evidence="2 3">MUSC 273</strain>
    </source>
</reference>
<dbReference type="RefSeq" id="WP_039284928.1">
    <property type="nucleotide sequence ID" value="NZ_JTDI01000003.1"/>
</dbReference>
<feature type="transmembrane region" description="Helical" evidence="1">
    <location>
        <begin position="13"/>
        <end position="30"/>
    </location>
</feature>
<dbReference type="Proteomes" id="UP000031057">
    <property type="component" value="Unassembled WGS sequence"/>
</dbReference>
<dbReference type="OrthoDB" id="1366695at2"/>
<feature type="transmembrane region" description="Helical" evidence="1">
    <location>
        <begin position="76"/>
        <end position="96"/>
    </location>
</feature>
<feature type="transmembrane region" description="Helical" evidence="1">
    <location>
        <begin position="195"/>
        <end position="221"/>
    </location>
</feature>
<sequence length="447" mass="51278">MVELLKQLSNREIATLIWIGLFLIWMLAMPKIRQSLGGVVKAFCQPVILRVVAIAALYIMGTIWLLHWRGIWTTDFIYSILTWAITFALVAMFEAHKLASDKRHMGKIIRDVINVTAVLIFIIELHSFSLVVELVALPVLTFITLMHEMAKMKEEHAAVEKLLGAILAIVGLSYLALSLWQTWTGYEDINGLDTLRAFIIPILLSLLFLPFLFGLGVYMTYERIFASLSLWIDKNLLKYSKRQAAIRCRTNLDYLERWQRVMQRERPETKEVIRKLFKDVEAVLKREKSPPEVDPKDGWSPWSAKDFMQVFDLETRDYHQGYEGRWFAETNLKPIGTGFPRNNIAYYIEGEASCAKQLKLKLNVNAPDGDGEARALFAQAALYLLLKASNSAPTKQIERKIEALGDFELARAPHTISLKKDDWSRGTRPEYDLVFKIEMKTSDSCQV</sequence>
<keyword evidence="1" id="KW-1133">Transmembrane helix</keyword>
<dbReference type="STRING" id="1348853.LK12_14280"/>
<feature type="transmembrane region" description="Helical" evidence="1">
    <location>
        <begin position="42"/>
        <end position="64"/>
    </location>
</feature>
<comment type="caution">
    <text evidence="2">The sequence shown here is derived from an EMBL/GenBank/DDBJ whole genome shotgun (WGS) entry which is preliminary data.</text>
</comment>
<evidence type="ECO:0000313" key="2">
    <source>
        <dbReference type="EMBL" id="KHK91891.1"/>
    </source>
</evidence>
<feature type="transmembrane region" description="Helical" evidence="1">
    <location>
        <begin position="162"/>
        <end position="183"/>
    </location>
</feature>
<protein>
    <submittedName>
        <fullName evidence="2">Uncharacterized protein</fullName>
    </submittedName>
</protein>